<organism evidence="2">
    <name type="scientific">Schistocephalus solidus</name>
    <name type="common">Tapeworm</name>
    <dbReference type="NCBI Taxonomy" id="70667"/>
    <lineage>
        <taxon>Eukaryota</taxon>
        <taxon>Metazoa</taxon>
        <taxon>Spiralia</taxon>
        <taxon>Lophotrochozoa</taxon>
        <taxon>Platyhelminthes</taxon>
        <taxon>Cestoda</taxon>
        <taxon>Eucestoda</taxon>
        <taxon>Diphyllobothriidea</taxon>
        <taxon>Diphyllobothriidae</taxon>
        <taxon>Schistocephalus</taxon>
    </lineage>
</organism>
<protein>
    <submittedName>
        <fullName evidence="2">CPSF_A domain-containing protein</fullName>
    </submittedName>
</protein>
<accession>A0A183SJ14</accession>
<evidence type="ECO:0000256" key="1">
    <source>
        <dbReference type="SAM" id="MobiDB-lite"/>
    </source>
</evidence>
<dbReference type="AlphaFoldDB" id="A0A183SJ14"/>
<feature type="compositionally biased region" description="Polar residues" evidence="1">
    <location>
        <begin position="332"/>
        <end position="351"/>
    </location>
</feature>
<dbReference type="WBParaSite" id="SSLN_0000435601-mRNA-1">
    <property type="protein sequence ID" value="SSLN_0000435601-mRNA-1"/>
    <property type="gene ID" value="SSLN_0000435601"/>
</dbReference>
<sequence length="397" mass="44743">LGKRNDQRAKADNSRSNRPEWRMALVGGELARYKVYIAALSWTRFSEQGQPEEMGVGYIFFWSGRPNHVVRRLPCFSQGLLSFRLPLRDDNFATITSTYASPLTSADETKNKFFEDLHALMATVLKAYMLLDLGAFKTHVKTDNSTGRGVLHPHILAGFNDNGLLLLGTCAKQRLTLTHTCFLLPMRQKGDLGAAPVRTQAPFGLCSRPEARATGLVTKAIPGADGWTRHRLLISKMRLHLHPHRRLQDKWTTNHYPNDTYGDVAMGSRRQVGQVRRYEDTVNLPKDTADQPATLGGPCPYPTCLEEDSEDRGRNLRSQPDCRRQGQKRGSKVTSTPDQQRQVQSPSNMFALSTDLPRANQPGWTSSDSMQQQSNKPKFYIKCCQPSFVPTHPHPWQ</sequence>
<feature type="region of interest" description="Disordered" evidence="1">
    <location>
        <begin position="279"/>
        <end position="375"/>
    </location>
</feature>
<evidence type="ECO:0000313" key="2">
    <source>
        <dbReference type="WBParaSite" id="SSLN_0000435601-mRNA-1"/>
    </source>
</evidence>
<feature type="compositionally biased region" description="Polar residues" evidence="1">
    <location>
        <begin position="362"/>
        <end position="375"/>
    </location>
</feature>
<reference evidence="2" key="1">
    <citation type="submission" date="2016-06" db="UniProtKB">
        <authorList>
            <consortium name="WormBaseParasite"/>
        </authorList>
    </citation>
    <scope>IDENTIFICATION</scope>
</reference>
<proteinExistence type="predicted"/>
<name>A0A183SJ14_SCHSO</name>